<comment type="similarity">
    <text evidence="1">Belongs to the arylamine N-acetyltransferase family.</text>
</comment>
<protein>
    <submittedName>
        <fullName evidence="2">Arylamine N-acetyltransferase</fullName>
    </submittedName>
</protein>
<dbReference type="PANTHER" id="PTHR11786">
    <property type="entry name" value="N-HYDROXYARYLAMINE O-ACETYLTRANSFERASE"/>
    <property type="match status" value="1"/>
</dbReference>
<organism evidence="2 3">
    <name type="scientific">Yinghuangia aomiensis</name>
    <dbReference type="NCBI Taxonomy" id="676205"/>
    <lineage>
        <taxon>Bacteria</taxon>
        <taxon>Bacillati</taxon>
        <taxon>Actinomycetota</taxon>
        <taxon>Actinomycetes</taxon>
        <taxon>Kitasatosporales</taxon>
        <taxon>Streptomycetaceae</taxon>
        <taxon>Yinghuangia</taxon>
    </lineage>
</organism>
<dbReference type="Gene3D" id="3.30.2140.10">
    <property type="entry name" value="Arylamine N-acetyltransferase"/>
    <property type="match status" value="1"/>
</dbReference>
<dbReference type="EMBL" id="BAABHS010000002">
    <property type="protein sequence ID" value="GAA4948129.1"/>
    <property type="molecule type" value="Genomic_DNA"/>
</dbReference>
<comment type="caution">
    <text evidence="2">The sequence shown here is derived from an EMBL/GenBank/DDBJ whole genome shotgun (WGS) entry which is preliminary data.</text>
</comment>
<accession>A0ABP9GMH0</accession>
<dbReference type="InterPro" id="IPR001447">
    <property type="entry name" value="Arylamine_N-AcTrfase"/>
</dbReference>
<dbReference type="PANTHER" id="PTHR11786:SF0">
    <property type="entry name" value="ARYLAMINE N-ACETYLTRANSFERASE 4-RELATED"/>
    <property type="match status" value="1"/>
</dbReference>
<evidence type="ECO:0000256" key="1">
    <source>
        <dbReference type="ARBA" id="ARBA00006547"/>
    </source>
</evidence>
<keyword evidence="3" id="KW-1185">Reference proteome</keyword>
<dbReference type="Pfam" id="PF00797">
    <property type="entry name" value="Acetyltransf_2"/>
    <property type="match status" value="1"/>
</dbReference>
<evidence type="ECO:0000313" key="3">
    <source>
        <dbReference type="Proteomes" id="UP001500466"/>
    </source>
</evidence>
<evidence type="ECO:0000313" key="2">
    <source>
        <dbReference type="EMBL" id="GAA4948129.1"/>
    </source>
</evidence>
<gene>
    <name evidence="2" type="ORF">GCM10023205_05150</name>
</gene>
<dbReference type="RefSeq" id="WP_345673567.1">
    <property type="nucleotide sequence ID" value="NZ_BAABHS010000002.1"/>
</dbReference>
<sequence length="286" mass="31255">MTTIDVRGYLARLGLDGISDVPGPPSGELLFTLHRAHLERIAYEGLHAQLGEPAPIDPAASVARIVAGRGGYCFHLNGAFAELLKALGFPVTRHRAGVQPRFEDPPGVLGNHMALTVRCESREWLVDVGLGDGFHEPLPLRTGVYEQGPFSYALAPSDVVPGGWRFTHDRRGSFPRMDFAPEPVDVAEFEEKHQWLSTSPESSYLRTCAVLRRDAKGTDNLTGCVLKRQDAAGTTTTTVTTEADWYAVLADVFGLGPDSLGPEARRRLWDKVAAQHLAWEDTRAST</sequence>
<dbReference type="Proteomes" id="UP001500466">
    <property type="component" value="Unassembled WGS sequence"/>
</dbReference>
<reference evidence="3" key="1">
    <citation type="journal article" date="2019" name="Int. J. Syst. Evol. Microbiol.">
        <title>The Global Catalogue of Microorganisms (GCM) 10K type strain sequencing project: providing services to taxonomists for standard genome sequencing and annotation.</title>
        <authorList>
            <consortium name="The Broad Institute Genomics Platform"/>
            <consortium name="The Broad Institute Genome Sequencing Center for Infectious Disease"/>
            <person name="Wu L."/>
            <person name="Ma J."/>
        </authorList>
    </citation>
    <scope>NUCLEOTIDE SEQUENCE [LARGE SCALE GENOMIC DNA]</scope>
    <source>
        <strain evidence="3">JCM 17986</strain>
    </source>
</reference>
<name>A0ABP9GMH0_9ACTN</name>
<dbReference type="Gene3D" id="2.40.128.150">
    <property type="entry name" value="Cysteine proteinases"/>
    <property type="match status" value="1"/>
</dbReference>
<proteinExistence type="inferred from homology"/>
<dbReference type="SUPFAM" id="SSF54001">
    <property type="entry name" value="Cysteine proteinases"/>
    <property type="match status" value="1"/>
</dbReference>
<dbReference type="InterPro" id="IPR038765">
    <property type="entry name" value="Papain-like_cys_pep_sf"/>
</dbReference>